<dbReference type="EMBL" id="MU002022">
    <property type="protein sequence ID" value="KAF2791379.1"/>
    <property type="molecule type" value="Genomic_DNA"/>
</dbReference>
<dbReference type="SUPFAM" id="SSF57701">
    <property type="entry name" value="Zn2/Cys6 DNA-binding domain"/>
    <property type="match status" value="1"/>
</dbReference>
<keyword evidence="4" id="KW-0804">Transcription</keyword>
<dbReference type="PROSITE" id="PS00463">
    <property type="entry name" value="ZN2_CY6_FUNGAL_1"/>
    <property type="match status" value="1"/>
</dbReference>
<dbReference type="Proteomes" id="UP000799757">
    <property type="component" value="Unassembled WGS sequence"/>
</dbReference>
<dbReference type="GO" id="GO:0000981">
    <property type="term" value="F:DNA-binding transcription factor activity, RNA polymerase II-specific"/>
    <property type="evidence" value="ECO:0007669"/>
    <property type="project" value="InterPro"/>
</dbReference>
<dbReference type="Pfam" id="PF00172">
    <property type="entry name" value="Zn_clus"/>
    <property type="match status" value="1"/>
</dbReference>
<dbReference type="SMART" id="SM00066">
    <property type="entry name" value="GAL4"/>
    <property type="match status" value="1"/>
</dbReference>
<dbReference type="InterPro" id="IPR050675">
    <property type="entry name" value="OAF3"/>
</dbReference>
<evidence type="ECO:0000313" key="8">
    <source>
        <dbReference type="Proteomes" id="UP000799757"/>
    </source>
</evidence>
<protein>
    <recommendedName>
        <fullName evidence="6">Zn(2)-C6 fungal-type domain-containing protein</fullName>
    </recommendedName>
</protein>
<organism evidence="7 8">
    <name type="scientific">Melanomma pulvis-pyrius CBS 109.77</name>
    <dbReference type="NCBI Taxonomy" id="1314802"/>
    <lineage>
        <taxon>Eukaryota</taxon>
        <taxon>Fungi</taxon>
        <taxon>Dikarya</taxon>
        <taxon>Ascomycota</taxon>
        <taxon>Pezizomycotina</taxon>
        <taxon>Dothideomycetes</taxon>
        <taxon>Pleosporomycetidae</taxon>
        <taxon>Pleosporales</taxon>
        <taxon>Melanommataceae</taxon>
        <taxon>Melanomma</taxon>
    </lineage>
</organism>
<feature type="domain" description="Zn(2)-C6 fungal-type" evidence="6">
    <location>
        <begin position="14"/>
        <end position="45"/>
    </location>
</feature>
<sequence length="361" mass="39179">MASMAPQNSRLRLACDNCAAAKIKCDKKQPACGRCTRNGLSQCTYSMSRRYGKQSLAKRGACECAKAAAAGIQPKPTTSLSQGIDTSMGTSTLMMDGQSWDPDNVSFNAMLDGTHALTPTLTQCWTNFDSMDLGDVSSTPLVSSTNLQYSTFGPTNETGVQTFVEHDCEARAIAVLRSLQHYSTSPTAHPPGSSAAAILSEREPVVNLDLYPSFDKVLVTNKVALSGWSELMRCPCAQCPHLTFLYVSILWKVLFWYRVAATGNGAPEDNSTSRLAPSPQIAQFNVRPTSVQVGVLDLDPESQEDVRRVVLRGELRKVEKAIDEMVSVDDDPESDAHQPAKWCGLGIPAIQAELQDIIQKV</sequence>
<dbReference type="PANTHER" id="PTHR31069">
    <property type="entry name" value="OLEATE-ACTIVATED TRANSCRIPTION FACTOR 1-RELATED"/>
    <property type="match status" value="1"/>
</dbReference>
<keyword evidence="2" id="KW-0805">Transcription regulation</keyword>
<name>A0A6A6X4Z2_9PLEO</name>
<keyword evidence="3" id="KW-0238">DNA-binding</keyword>
<reference evidence="7" key="1">
    <citation type="journal article" date="2020" name="Stud. Mycol.">
        <title>101 Dothideomycetes genomes: a test case for predicting lifestyles and emergence of pathogens.</title>
        <authorList>
            <person name="Haridas S."/>
            <person name="Albert R."/>
            <person name="Binder M."/>
            <person name="Bloem J."/>
            <person name="Labutti K."/>
            <person name="Salamov A."/>
            <person name="Andreopoulos B."/>
            <person name="Baker S."/>
            <person name="Barry K."/>
            <person name="Bills G."/>
            <person name="Bluhm B."/>
            <person name="Cannon C."/>
            <person name="Castanera R."/>
            <person name="Culley D."/>
            <person name="Daum C."/>
            <person name="Ezra D."/>
            <person name="Gonzalez J."/>
            <person name="Henrissat B."/>
            <person name="Kuo A."/>
            <person name="Liang C."/>
            <person name="Lipzen A."/>
            <person name="Lutzoni F."/>
            <person name="Magnuson J."/>
            <person name="Mondo S."/>
            <person name="Nolan M."/>
            <person name="Ohm R."/>
            <person name="Pangilinan J."/>
            <person name="Park H.-J."/>
            <person name="Ramirez L."/>
            <person name="Alfaro M."/>
            <person name="Sun H."/>
            <person name="Tritt A."/>
            <person name="Yoshinaga Y."/>
            <person name="Zwiers L.-H."/>
            <person name="Turgeon B."/>
            <person name="Goodwin S."/>
            <person name="Spatafora J."/>
            <person name="Crous P."/>
            <person name="Grigoriev I."/>
        </authorList>
    </citation>
    <scope>NUCLEOTIDE SEQUENCE</scope>
    <source>
        <strain evidence="7">CBS 109.77</strain>
    </source>
</reference>
<dbReference type="GO" id="GO:0003677">
    <property type="term" value="F:DNA binding"/>
    <property type="evidence" value="ECO:0007669"/>
    <property type="project" value="UniProtKB-KW"/>
</dbReference>
<dbReference type="OrthoDB" id="2328572at2759"/>
<dbReference type="InterPro" id="IPR013700">
    <property type="entry name" value="AflR"/>
</dbReference>
<dbReference type="InterPro" id="IPR001138">
    <property type="entry name" value="Zn2Cys6_DnaBD"/>
</dbReference>
<feature type="non-terminal residue" evidence="7">
    <location>
        <position position="361"/>
    </location>
</feature>
<dbReference type="GO" id="GO:0008270">
    <property type="term" value="F:zinc ion binding"/>
    <property type="evidence" value="ECO:0007669"/>
    <property type="project" value="InterPro"/>
</dbReference>
<accession>A0A6A6X4Z2</accession>
<evidence type="ECO:0000256" key="5">
    <source>
        <dbReference type="ARBA" id="ARBA00023242"/>
    </source>
</evidence>
<dbReference type="Gene3D" id="4.10.240.10">
    <property type="entry name" value="Zn(2)-C6 fungal-type DNA-binding domain"/>
    <property type="match status" value="1"/>
</dbReference>
<evidence type="ECO:0000256" key="4">
    <source>
        <dbReference type="ARBA" id="ARBA00023163"/>
    </source>
</evidence>
<dbReference type="AlphaFoldDB" id="A0A6A6X4Z2"/>
<dbReference type="GO" id="GO:0005634">
    <property type="term" value="C:nucleus"/>
    <property type="evidence" value="ECO:0007669"/>
    <property type="project" value="InterPro"/>
</dbReference>
<dbReference type="GO" id="GO:0045122">
    <property type="term" value="P:aflatoxin biosynthetic process"/>
    <property type="evidence" value="ECO:0007669"/>
    <property type="project" value="InterPro"/>
</dbReference>
<evidence type="ECO:0000259" key="6">
    <source>
        <dbReference type="PROSITE" id="PS50048"/>
    </source>
</evidence>
<dbReference type="InterPro" id="IPR036864">
    <property type="entry name" value="Zn2-C6_fun-type_DNA-bd_sf"/>
</dbReference>
<evidence type="ECO:0000313" key="7">
    <source>
        <dbReference type="EMBL" id="KAF2791379.1"/>
    </source>
</evidence>
<keyword evidence="1" id="KW-0479">Metal-binding</keyword>
<dbReference type="PROSITE" id="PS50048">
    <property type="entry name" value="ZN2_CY6_FUNGAL_2"/>
    <property type="match status" value="1"/>
</dbReference>
<keyword evidence="8" id="KW-1185">Reference proteome</keyword>
<evidence type="ECO:0000256" key="2">
    <source>
        <dbReference type="ARBA" id="ARBA00023015"/>
    </source>
</evidence>
<evidence type="ECO:0000256" key="3">
    <source>
        <dbReference type="ARBA" id="ARBA00023125"/>
    </source>
</evidence>
<evidence type="ECO:0000256" key="1">
    <source>
        <dbReference type="ARBA" id="ARBA00022723"/>
    </source>
</evidence>
<dbReference type="Pfam" id="PF08493">
    <property type="entry name" value="AflR"/>
    <property type="match status" value="1"/>
</dbReference>
<proteinExistence type="predicted"/>
<dbReference type="CDD" id="cd00067">
    <property type="entry name" value="GAL4"/>
    <property type="match status" value="1"/>
</dbReference>
<keyword evidence="5" id="KW-0539">Nucleus</keyword>
<dbReference type="PANTHER" id="PTHR31069:SF31">
    <property type="entry name" value="MONODICTYPHENONE CLUSTER TRANSCRIPTION FACTOR-RELATED"/>
    <property type="match status" value="1"/>
</dbReference>
<gene>
    <name evidence="7" type="ORF">K505DRAFT_326896</name>
</gene>